<dbReference type="AlphaFoldDB" id="A0A382PEJ8"/>
<proteinExistence type="predicted"/>
<dbReference type="EMBL" id="UINC01106761">
    <property type="protein sequence ID" value="SVC71646.1"/>
    <property type="molecule type" value="Genomic_DNA"/>
</dbReference>
<reference evidence="2" key="1">
    <citation type="submission" date="2018-05" db="EMBL/GenBank/DDBJ databases">
        <authorList>
            <person name="Lanie J.A."/>
            <person name="Ng W.-L."/>
            <person name="Kazmierczak K.M."/>
            <person name="Andrzejewski T.M."/>
            <person name="Davidsen T.M."/>
            <person name="Wayne K.J."/>
            <person name="Tettelin H."/>
            <person name="Glass J.I."/>
            <person name="Rusch D."/>
            <person name="Podicherti R."/>
            <person name="Tsui H.-C.T."/>
            <person name="Winkler M.E."/>
        </authorList>
    </citation>
    <scope>NUCLEOTIDE SEQUENCE</scope>
</reference>
<dbReference type="GO" id="GO:0016787">
    <property type="term" value="F:hydrolase activity"/>
    <property type="evidence" value="ECO:0007669"/>
    <property type="project" value="InterPro"/>
</dbReference>
<dbReference type="SUPFAM" id="SSF56300">
    <property type="entry name" value="Metallo-dependent phosphatases"/>
    <property type="match status" value="1"/>
</dbReference>
<dbReference type="PANTHER" id="PTHR36492">
    <property type="match status" value="1"/>
</dbReference>
<accession>A0A382PEJ8</accession>
<dbReference type="CDD" id="cd00838">
    <property type="entry name" value="MPP_superfamily"/>
    <property type="match status" value="2"/>
</dbReference>
<feature type="domain" description="Calcineurin-like phosphoesterase" evidence="1">
    <location>
        <begin position="44"/>
        <end position="278"/>
    </location>
</feature>
<protein>
    <recommendedName>
        <fullName evidence="1">Calcineurin-like phosphoesterase domain-containing protein</fullName>
    </recommendedName>
</protein>
<evidence type="ECO:0000259" key="1">
    <source>
        <dbReference type="Pfam" id="PF00149"/>
    </source>
</evidence>
<dbReference type="Gene3D" id="3.60.21.10">
    <property type="match status" value="1"/>
</dbReference>
<organism evidence="2">
    <name type="scientific">marine metagenome</name>
    <dbReference type="NCBI Taxonomy" id="408172"/>
    <lineage>
        <taxon>unclassified sequences</taxon>
        <taxon>metagenomes</taxon>
        <taxon>ecological metagenomes</taxon>
    </lineage>
</organism>
<dbReference type="InterPro" id="IPR052963">
    <property type="entry name" value="Pantetheine_PDE"/>
</dbReference>
<dbReference type="InterPro" id="IPR004843">
    <property type="entry name" value="Calcineurin-like_PHP"/>
</dbReference>
<name>A0A382PEJ8_9ZZZZ</name>
<gene>
    <name evidence="2" type="ORF">METZ01_LOCUS324500</name>
</gene>
<feature type="non-terminal residue" evidence="2">
    <location>
        <position position="294"/>
    </location>
</feature>
<dbReference type="Pfam" id="PF00149">
    <property type="entry name" value="Metallophos"/>
    <property type="match status" value="1"/>
</dbReference>
<evidence type="ECO:0000313" key="2">
    <source>
        <dbReference type="EMBL" id="SVC71646.1"/>
    </source>
</evidence>
<dbReference type="PANTHER" id="PTHR36492:SF2">
    <property type="entry name" value="[ACYL-CARRIER-PROTEIN] PHOSPHODIESTERASE PPTH"/>
    <property type="match status" value="1"/>
</dbReference>
<dbReference type="InterPro" id="IPR029052">
    <property type="entry name" value="Metallo-depent_PP-like"/>
</dbReference>
<sequence length="294" mass="33286">MIYNRDRVSANRLLIPDGCWPLEADVITLDRSPIHVHTLKVFCLRIYGLGDLHADFAANRELIESLSGQDYLADTLLVAGDVAHRPELIRAILVGLRRRFAHVFFVPGNHDLWVAGAATEEVTETSLDRLDEIWAICEVEGIQRERTCLGALEIVPLLSWYEPGLDGGSMAGGVDDTDEVMRRLGRRWADRRYCRWPSHLATDPSRCQFFEQINETILDGSSTKPLLTFSHFCPRTDLLPDVKYLRFGHLPRVAGSPRLDRQIRSAGSRLHLYGHTHIPQNMVIEGVRYVNAPL</sequence>